<proteinExistence type="predicted"/>
<name>A0A0A0RMQ6_9CAUD</name>
<organism evidence="2 3">
    <name type="scientific">Bacillus phage Mater</name>
    <dbReference type="NCBI Taxonomy" id="1540090"/>
    <lineage>
        <taxon>Viruses</taxon>
        <taxon>Duplodnaviria</taxon>
        <taxon>Heunggongvirae</taxon>
        <taxon>Uroviricota</taxon>
        <taxon>Caudoviricetes</taxon>
        <taxon>Herelleviridae</taxon>
        <taxon>Bastillevirinae</taxon>
        <taxon>Matervirus</taxon>
        <taxon>Matervirus mater</taxon>
    </lineage>
</organism>
<dbReference type="KEGG" id="vg:24607098"/>
<keyword evidence="1" id="KW-0472">Membrane</keyword>
<gene>
    <name evidence="2" type="ORF">CPT_Mater193</name>
</gene>
<evidence type="ECO:0000313" key="2">
    <source>
        <dbReference type="EMBL" id="AIW03350.1"/>
    </source>
</evidence>
<dbReference type="RefSeq" id="YP_009151152.1">
    <property type="nucleotide sequence ID" value="NC_027366.1"/>
</dbReference>
<feature type="transmembrane region" description="Helical" evidence="1">
    <location>
        <begin position="39"/>
        <end position="62"/>
    </location>
</feature>
<sequence>MLVFVSILTALFYMLVFYLSYITAFILYDGLRYRLILSIYKSTIFIGVTYISIISDVLLFSGAMYSSIMMKNGLLLLLISSSLVQSVSERRQGNEHERE</sequence>
<dbReference type="GeneID" id="24607098"/>
<keyword evidence="1" id="KW-1133">Transmembrane helix</keyword>
<dbReference type="Proteomes" id="UP000030206">
    <property type="component" value="Segment"/>
</dbReference>
<accession>A0A0A0RMQ6</accession>
<keyword evidence="3" id="KW-1185">Reference proteome</keyword>
<feature type="transmembrane region" description="Helical" evidence="1">
    <location>
        <begin position="6"/>
        <end position="27"/>
    </location>
</feature>
<evidence type="ECO:0000313" key="3">
    <source>
        <dbReference type="Proteomes" id="UP000030206"/>
    </source>
</evidence>
<evidence type="ECO:0000256" key="1">
    <source>
        <dbReference type="SAM" id="Phobius"/>
    </source>
</evidence>
<keyword evidence="1" id="KW-0812">Transmembrane</keyword>
<reference evidence="2 3" key="1">
    <citation type="submission" date="2014-07" db="EMBL/GenBank/DDBJ databases">
        <title>Complete Genome of Bacillus megaterium Myophage Mater.</title>
        <authorList>
            <person name="Lancaster J.C."/>
            <person name="Hodde M.K."/>
            <person name="Hernandez A.C."/>
            <person name="Everett G.F.K."/>
        </authorList>
    </citation>
    <scope>NUCLEOTIDE SEQUENCE [LARGE SCALE GENOMIC DNA]</scope>
</reference>
<dbReference type="EMBL" id="KM236245">
    <property type="protein sequence ID" value="AIW03350.1"/>
    <property type="molecule type" value="Genomic_DNA"/>
</dbReference>
<protein>
    <submittedName>
        <fullName evidence="2">Uncharacterized protein</fullName>
    </submittedName>
</protein>